<feature type="domain" description="DUF4124" evidence="2">
    <location>
        <begin position="13"/>
        <end position="73"/>
    </location>
</feature>
<accession>A0ABU5DC03</accession>
<feature type="region of interest" description="Disordered" evidence="1">
    <location>
        <begin position="65"/>
        <end position="89"/>
    </location>
</feature>
<dbReference type="Pfam" id="PF13511">
    <property type="entry name" value="DUF4124"/>
    <property type="match status" value="1"/>
</dbReference>
<dbReference type="Proteomes" id="UP001285263">
    <property type="component" value="Unassembled WGS sequence"/>
</dbReference>
<evidence type="ECO:0000313" key="4">
    <source>
        <dbReference type="Proteomes" id="UP001285263"/>
    </source>
</evidence>
<dbReference type="EMBL" id="JAXCLA010000002">
    <property type="protein sequence ID" value="MDY0743797.1"/>
    <property type="molecule type" value="Genomic_DNA"/>
</dbReference>
<keyword evidence="4" id="KW-1185">Reference proteome</keyword>
<feature type="compositionally biased region" description="Low complexity" evidence="1">
    <location>
        <begin position="65"/>
        <end position="80"/>
    </location>
</feature>
<name>A0ABU5DC03_9BURK</name>
<gene>
    <name evidence="3" type="ORF">SNE35_04745</name>
</gene>
<evidence type="ECO:0000313" key="3">
    <source>
        <dbReference type="EMBL" id="MDY0743797.1"/>
    </source>
</evidence>
<feature type="region of interest" description="Disordered" evidence="1">
    <location>
        <begin position="148"/>
        <end position="198"/>
    </location>
</feature>
<evidence type="ECO:0000256" key="1">
    <source>
        <dbReference type="SAM" id="MobiDB-lite"/>
    </source>
</evidence>
<reference evidence="3 4" key="1">
    <citation type="submission" date="2023-11" db="EMBL/GenBank/DDBJ databases">
        <title>Paucibacter sp. nov., isolated from fresh soil in Korea.</title>
        <authorList>
            <person name="Le N.T.T."/>
        </authorList>
    </citation>
    <scope>NUCLEOTIDE SEQUENCE [LARGE SCALE GENOMIC DNA]</scope>
    <source>
        <strain evidence="3 4">R3-3</strain>
    </source>
</reference>
<feature type="compositionally biased region" description="Basic and acidic residues" evidence="1">
    <location>
        <begin position="176"/>
        <end position="198"/>
    </location>
</feature>
<dbReference type="InterPro" id="IPR025392">
    <property type="entry name" value="DUF4124"/>
</dbReference>
<sequence>MPNVQAAIAGLMLTIAVAAPVRAEVWKCSVDGKLEYSDQPCQSKGAPMTPRSLQGNVIDTATDASAAAPTRRASIPPARSEQLPLASSNVCPTNGDIAGMETKASSITLSPESKRFVQDEIRRARQCQKGRGNYSAADWTISKEAVDAQSSFTGAADARRRSEAMHSAADPNEGELIARQREVEDREALRRSRAPIDR</sequence>
<comment type="caution">
    <text evidence="3">The sequence shown here is derived from an EMBL/GenBank/DDBJ whole genome shotgun (WGS) entry which is preliminary data.</text>
</comment>
<dbReference type="RefSeq" id="WP_320421713.1">
    <property type="nucleotide sequence ID" value="NZ_JAXCLA010000002.1"/>
</dbReference>
<protein>
    <submittedName>
        <fullName evidence="3">DUF4124 domain-containing protein</fullName>
    </submittedName>
</protein>
<proteinExistence type="predicted"/>
<organism evidence="3 4">
    <name type="scientific">Roseateles agri</name>
    <dbReference type="NCBI Taxonomy" id="3098619"/>
    <lineage>
        <taxon>Bacteria</taxon>
        <taxon>Pseudomonadati</taxon>
        <taxon>Pseudomonadota</taxon>
        <taxon>Betaproteobacteria</taxon>
        <taxon>Burkholderiales</taxon>
        <taxon>Sphaerotilaceae</taxon>
        <taxon>Roseateles</taxon>
    </lineage>
</organism>
<evidence type="ECO:0000259" key="2">
    <source>
        <dbReference type="Pfam" id="PF13511"/>
    </source>
</evidence>